<evidence type="ECO:0000313" key="1">
    <source>
        <dbReference type="EMBL" id="RHZ89239.1"/>
    </source>
</evidence>
<gene>
    <name evidence="1" type="ORF">Glove_17g70</name>
</gene>
<comment type="caution">
    <text evidence="1">The sequence shown here is derived from an EMBL/GenBank/DDBJ whole genome shotgun (WGS) entry which is preliminary data.</text>
</comment>
<accession>A0A397JLJ9</accession>
<proteinExistence type="predicted"/>
<organism evidence="1 2">
    <name type="scientific">Diversispora epigaea</name>
    <dbReference type="NCBI Taxonomy" id="1348612"/>
    <lineage>
        <taxon>Eukaryota</taxon>
        <taxon>Fungi</taxon>
        <taxon>Fungi incertae sedis</taxon>
        <taxon>Mucoromycota</taxon>
        <taxon>Glomeromycotina</taxon>
        <taxon>Glomeromycetes</taxon>
        <taxon>Diversisporales</taxon>
        <taxon>Diversisporaceae</taxon>
        <taxon>Diversispora</taxon>
    </lineage>
</organism>
<dbReference type="EMBL" id="PQFF01000015">
    <property type="protein sequence ID" value="RHZ89239.1"/>
    <property type="molecule type" value="Genomic_DNA"/>
</dbReference>
<keyword evidence="2" id="KW-1185">Reference proteome</keyword>
<protein>
    <submittedName>
        <fullName evidence="1">Uncharacterized protein</fullName>
    </submittedName>
</protein>
<dbReference type="Proteomes" id="UP000266861">
    <property type="component" value="Unassembled WGS sequence"/>
</dbReference>
<sequence length="80" mass="9415">MVCKSCRRFEGDIFCSILRVSVAFKPVYTLFSDDDDVIETDLHDEGSSSSSEDKESLRKKYNRNKFKIFKGREERRKIIN</sequence>
<dbReference type="AlphaFoldDB" id="A0A397JLJ9"/>
<evidence type="ECO:0000313" key="2">
    <source>
        <dbReference type="Proteomes" id="UP000266861"/>
    </source>
</evidence>
<reference evidence="1 2" key="1">
    <citation type="submission" date="2018-08" db="EMBL/GenBank/DDBJ databases">
        <title>Genome and evolution of the arbuscular mycorrhizal fungus Diversispora epigaea (formerly Glomus versiforme) and its bacterial endosymbionts.</title>
        <authorList>
            <person name="Sun X."/>
            <person name="Fei Z."/>
            <person name="Harrison M."/>
        </authorList>
    </citation>
    <scope>NUCLEOTIDE SEQUENCE [LARGE SCALE GENOMIC DNA]</scope>
    <source>
        <strain evidence="1 2">IT104</strain>
    </source>
</reference>
<name>A0A397JLJ9_9GLOM</name>